<dbReference type="SUPFAM" id="SSF53850">
    <property type="entry name" value="Periplasmic binding protein-like II"/>
    <property type="match status" value="1"/>
</dbReference>
<comment type="function">
    <text evidence="7">Required for the induction the katG gene for catalase. Involved in the response to hydrogen peroxide.</text>
</comment>
<protein>
    <recommendedName>
        <fullName evidence="6">Probable hydrogen peroxide-inducible genes activator</fullName>
    </recommendedName>
</protein>
<reference evidence="10" key="1">
    <citation type="submission" date="2018-05" db="EMBL/GenBank/DDBJ databases">
        <authorList>
            <person name="Deangelis K."/>
            <person name="Huntemann M."/>
            <person name="Clum A."/>
            <person name="Pillay M."/>
            <person name="Palaniappan K."/>
            <person name="Varghese N."/>
            <person name="Mikhailova N."/>
            <person name="Stamatis D."/>
            <person name="Reddy T."/>
            <person name="Daum C."/>
            <person name="Shapiro N."/>
            <person name="Ivanova N."/>
            <person name="Kyrpides N."/>
            <person name="Woyke T."/>
        </authorList>
    </citation>
    <scope>NUCLEOTIDE SEQUENCE [LARGE SCALE GENOMIC DNA]</scope>
    <source>
        <strain evidence="10">GAS496</strain>
    </source>
</reference>
<dbReference type="RefSeq" id="WP_110319807.1">
    <property type="nucleotide sequence ID" value="NZ_QJJU01000035.1"/>
</dbReference>
<gene>
    <name evidence="9" type="ORF">C8E89_1359</name>
</gene>
<evidence type="ECO:0000313" key="9">
    <source>
        <dbReference type="EMBL" id="PXX00306.1"/>
    </source>
</evidence>
<dbReference type="PANTHER" id="PTHR30346">
    <property type="entry name" value="TRANSCRIPTIONAL DUAL REGULATOR HCAR-RELATED"/>
    <property type="match status" value="1"/>
</dbReference>
<dbReference type="Gene3D" id="3.40.190.10">
    <property type="entry name" value="Periplasmic binding protein-like II"/>
    <property type="match status" value="2"/>
</dbReference>
<keyword evidence="3" id="KW-0238">DNA-binding</keyword>
<dbReference type="OrthoDB" id="3176554at2"/>
<dbReference type="Proteomes" id="UP000247781">
    <property type="component" value="Unassembled WGS sequence"/>
</dbReference>
<accession>A0A318HA26</accession>
<keyword evidence="2" id="KW-0805">Transcription regulation</keyword>
<dbReference type="FunFam" id="1.10.10.10:FF:000001">
    <property type="entry name" value="LysR family transcriptional regulator"/>
    <property type="match status" value="1"/>
</dbReference>
<sequence length="292" mass="32653">MLDPRQLECFIAVAEELNLNRAAIRLHMSQPPLTRRIQRLERELGVELFRRTAGGMELTEAGTVFLERAYRIVALSTRAVERTRLASDGEIGHLSVGYYDPAILNGIPELIRGFLDQHRYVTVSFELIAKHNQIDYLRDKVLHVGFGRHYPEEPGIACRPVIFEPLYVAMLRTRSLDWRSPAAVVDLRDQPLIVYPATRPEFADEVIDMCMRAGFTPRVAIEAEDVVSCLAYVALGTAIAVVPESATKTVPDGVVFLPLTDAPPAALYCAHLLDNSAPTLRLFVDYLDTRAP</sequence>
<dbReference type="PRINTS" id="PR00039">
    <property type="entry name" value="HTHLYSR"/>
</dbReference>
<dbReference type="Gene3D" id="1.10.10.10">
    <property type="entry name" value="Winged helix-like DNA-binding domain superfamily/Winged helix DNA-binding domain"/>
    <property type="match status" value="1"/>
</dbReference>
<comment type="similarity">
    <text evidence="1">Belongs to the LysR transcriptional regulatory family.</text>
</comment>
<dbReference type="AlphaFoldDB" id="A0A318HA26"/>
<evidence type="ECO:0000256" key="4">
    <source>
        <dbReference type="ARBA" id="ARBA00023159"/>
    </source>
</evidence>
<name>A0A318HA26_9MYCO</name>
<dbReference type="Pfam" id="PF00126">
    <property type="entry name" value="HTH_1"/>
    <property type="match status" value="1"/>
</dbReference>
<evidence type="ECO:0000256" key="2">
    <source>
        <dbReference type="ARBA" id="ARBA00023015"/>
    </source>
</evidence>
<dbReference type="InterPro" id="IPR036390">
    <property type="entry name" value="WH_DNA-bd_sf"/>
</dbReference>
<dbReference type="InterPro" id="IPR036388">
    <property type="entry name" value="WH-like_DNA-bd_sf"/>
</dbReference>
<organism evidence="9 10">
    <name type="scientific">Mycolicibacterium moriokaense</name>
    <dbReference type="NCBI Taxonomy" id="39691"/>
    <lineage>
        <taxon>Bacteria</taxon>
        <taxon>Bacillati</taxon>
        <taxon>Actinomycetota</taxon>
        <taxon>Actinomycetes</taxon>
        <taxon>Mycobacteriales</taxon>
        <taxon>Mycobacteriaceae</taxon>
        <taxon>Mycolicibacterium</taxon>
    </lineage>
</organism>
<feature type="domain" description="HTH lysR-type" evidence="8">
    <location>
        <begin position="2"/>
        <end position="59"/>
    </location>
</feature>
<evidence type="ECO:0000256" key="5">
    <source>
        <dbReference type="ARBA" id="ARBA00023163"/>
    </source>
</evidence>
<keyword evidence="5" id="KW-0804">Transcription</keyword>
<evidence type="ECO:0000313" key="10">
    <source>
        <dbReference type="Proteomes" id="UP000247781"/>
    </source>
</evidence>
<dbReference type="EMBL" id="QJJU01000035">
    <property type="protein sequence ID" value="PXX00306.1"/>
    <property type="molecule type" value="Genomic_DNA"/>
</dbReference>
<keyword evidence="10" id="KW-1185">Reference proteome</keyword>
<evidence type="ECO:0000256" key="6">
    <source>
        <dbReference type="ARBA" id="ARBA00040885"/>
    </source>
</evidence>
<dbReference type="PROSITE" id="PS50931">
    <property type="entry name" value="HTH_LYSR"/>
    <property type="match status" value="1"/>
</dbReference>
<dbReference type="GO" id="GO:0032993">
    <property type="term" value="C:protein-DNA complex"/>
    <property type="evidence" value="ECO:0007669"/>
    <property type="project" value="TreeGrafter"/>
</dbReference>
<dbReference type="GO" id="GO:0003700">
    <property type="term" value="F:DNA-binding transcription factor activity"/>
    <property type="evidence" value="ECO:0007669"/>
    <property type="project" value="InterPro"/>
</dbReference>
<evidence type="ECO:0000256" key="3">
    <source>
        <dbReference type="ARBA" id="ARBA00023125"/>
    </source>
</evidence>
<dbReference type="GO" id="GO:0003677">
    <property type="term" value="F:DNA binding"/>
    <property type="evidence" value="ECO:0007669"/>
    <property type="project" value="UniProtKB-KW"/>
</dbReference>
<dbReference type="InterPro" id="IPR005119">
    <property type="entry name" value="LysR_subst-bd"/>
</dbReference>
<evidence type="ECO:0000256" key="7">
    <source>
        <dbReference type="ARBA" id="ARBA00056658"/>
    </source>
</evidence>
<comment type="caution">
    <text evidence="9">The sequence shown here is derived from an EMBL/GenBank/DDBJ whole genome shotgun (WGS) entry which is preliminary data.</text>
</comment>
<dbReference type="InterPro" id="IPR000847">
    <property type="entry name" value="LysR_HTH_N"/>
</dbReference>
<dbReference type="Pfam" id="PF03466">
    <property type="entry name" value="LysR_substrate"/>
    <property type="match status" value="1"/>
</dbReference>
<proteinExistence type="inferred from homology"/>
<keyword evidence="4" id="KW-0010">Activator</keyword>
<dbReference type="PANTHER" id="PTHR30346:SF0">
    <property type="entry name" value="HCA OPERON TRANSCRIPTIONAL ACTIVATOR HCAR"/>
    <property type="match status" value="1"/>
</dbReference>
<reference evidence="9 10" key="2">
    <citation type="submission" date="2018-06" db="EMBL/GenBank/DDBJ databases">
        <title>Sequencing of bacterial isolates from soil warming experiment in Harvard Forest, Massachusetts, USA.</title>
        <authorList>
            <person name="Deangelis K.PhD."/>
        </authorList>
    </citation>
    <scope>NUCLEOTIDE SEQUENCE [LARGE SCALE GENOMIC DNA]</scope>
    <source>
        <strain evidence="9 10">GAS496</strain>
    </source>
</reference>
<evidence type="ECO:0000259" key="8">
    <source>
        <dbReference type="PROSITE" id="PS50931"/>
    </source>
</evidence>
<evidence type="ECO:0000256" key="1">
    <source>
        <dbReference type="ARBA" id="ARBA00009437"/>
    </source>
</evidence>
<dbReference type="SUPFAM" id="SSF46785">
    <property type="entry name" value="Winged helix' DNA-binding domain"/>
    <property type="match status" value="1"/>
</dbReference>